<evidence type="ECO:0000256" key="10">
    <source>
        <dbReference type="SAM" id="Coils"/>
    </source>
</evidence>
<evidence type="ECO:0000256" key="1">
    <source>
        <dbReference type="ARBA" id="ARBA00004186"/>
    </source>
</evidence>
<reference evidence="11 12" key="1">
    <citation type="journal article" date="2021" name="Elife">
        <title>Chloroplast acquisition without the gene transfer in kleptoplastic sea slugs, Plakobranchus ocellatus.</title>
        <authorList>
            <person name="Maeda T."/>
            <person name="Takahashi S."/>
            <person name="Yoshida T."/>
            <person name="Shimamura S."/>
            <person name="Takaki Y."/>
            <person name="Nagai Y."/>
            <person name="Toyoda A."/>
            <person name="Suzuki Y."/>
            <person name="Arimoto A."/>
            <person name="Ishii H."/>
            <person name="Satoh N."/>
            <person name="Nishiyama T."/>
            <person name="Hasebe M."/>
            <person name="Maruyama T."/>
            <person name="Minagawa J."/>
            <person name="Obokata J."/>
            <person name="Shigenobu S."/>
        </authorList>
    </citation>
    <scope>NUCLEOTIDE SEQUENCE [LARGE SCALE GENOMIC DNA]</scope>
</reference>
<dbReference type="GO" id="GO:0007098">
    <property type="term" value="P:centrosome cycle"/>
    <property type="evidence" value="ECO:0007669"/>
    <property type="project" value="TreeGrafter"/>
</dbReference>
<keyword evidence="3" id="KW-0963">Cytoplasm</keyword>
<evidence type="ECO:0000256" key="4">
    <source>
        <dbReference type="ARBA" id="ARBA00022618"/>
    </source>
</evidence>
<comment type="subcellular location">
    <subcellularLocation>
        <location evidence="1">Cytoplasm</location>
        <location evidence="1">Cytoskeleton</location>
        <location evidence="1">Spindle</location>
    </subcellularLocation>
</comment>
<proteinExistence type="inferred from homology"/>
<feature type="coiled-coil region" evidence="10">
    <location>
        <begin position="30"/>
        <end position="109"/>
    </location>
</feature>
<keyword evidence="4" id="KW-0132">Cell division</keyword>
<keyword evidence="7 10" id="KW-0175">Coiled coil</keyword>
<keyword evidence="8" id="KW-0206">Cytoskeleton</keyword>
<evidence type="ECO:0000256" key="9">
    <source>
        <dbReference type="ARBA" id="ARBA00023306"/>
    </source>
</evidence>
<dbReference type="AlphaFoldDB" id="A0AAV4GEQ6"/>
<evidence type="ECO:0000313" key="12">
    <source>
        <dbReference type="Proteomes" id="UP000762676"/>
    </source>
</evidence>
<evidence type="ECO:0000313" key="11">
    <source>
        <dbReference type="EMBL" id="GFR83626.1"/>
    </source>
</evidence>
<evidence type="ECO:0000256" key="5">
    <source>
        <dbReference type="ARBA" id="ARBA00022701"/>
    </source>
</evidence>
<dbReference type="GO" id="GO:0005819">
    <property type="term" value="C:spindle"/>
    <property type="evidence" value="ECO:0007669"/>
    <property type="project" value="UniProtKB-SubCell"/>
</dbReference>
<dbReference type="PANTHER" id="PTHR31570:SF1">
    <property type="entry name" value="HAUS AUGMIN-LIKE COMPLEX SUBUNIT 1"/>
    <property type="match status" value="1"/>
</dbReference>
<dbReference type="InterPro" id="IPR026243">
    <property type="entry name" value="HAUS1"/>
</dbReference>
<sequence>VLDAAKTKEKEDSQLNAKKDYEITYFLQKERNYRKEIKKMESQLDHTKIDASLSHENLVKKSEALKEIQNQLEPLRAELESYSVLPPDLDMAKLKLTEYKIELEALNKQFLDCIGDTTM</sequence>
<protein>
    <submittedName>
        <fullName evidence="11">HAUS augmin-like complex subunit 1</fullName>
    </submittedName>
</protein>
<dbReference type="GO" id="GO:0070652">
    <property type="term" value="C:HAUS complex"/>
    <property type="evidence" value="ECO:0007669"/>
    <property type="project" value="InterPro"/>
</dbReference>
<keyword evidence="6" id="KW-0498">Mitosis</keyword>
<dbReference type="GO" id="GO:0005874">
    <property type="term" value="C:microtubule"/>
    <property type="evidence" value="ECO:0007669"/>
    <property type="project" value="UniProtKB-KW"/>
</dbReference>
<evidence type="ECO:0000256" key="6">
    <source>
        <dbReference type="ARBA" id="ARBA00022776"/>
    </source>
</evidence>
<dbReference type="PANTHER" id="PTHR31570">
    <property type="entry name" value="HAUS AUGMIN-LIKE COMPLEX SUBUNIT 1"/>
    <property type="match status" value="1"/>
</dbReference>
<dbReference type="GO" id="GO:0051225">
    <property type="term" value="P:spindle assembly"/>
    <property type="evidence" value="ECO:0007669"/>
    <property type="project" value="InterPro"/>
</dbReference>
<accession>A0AAV4GEQ6</accession>
<comment type="caution">
    <text evidence="11">The sequence shown here is derived from an EMBL/GenBank/DDBJ whole genome shotgun (WGS) entry which is preliminary data.</text>
</comment>
<evidence type="ECO:0000256" key="8">
    <source>
        <dbReference type="ARBA" id="ARBA00023212"/>
    </source>
</evidence>
<gene>
    <name evidence="11" type="ORF">ElyMa_005979900</name>
</gene>
<feature type="non-terminal residue" evidence="11">
    <location>
        <position position="1"/>
    </location>
</feature>
<keyword evidence="12" id="KW-1185">Reference proteome</keyword>
<evidence type="ECO:0000256" key="7">
    <source>
        <dbReference type="ARBA" id="ARBA00023054"/>
    </source>
</evidence>
<dbReference type="GO" id="GO:0005829">
    <property type="term" value="C:cytosol"/>
    <property type="evidence" value="ECO:0007669"/>
    <property type="project" value="TreeGrafter"/>
</dbReference>
<dbReference type="Pfam" id="PF25762">
    <property type="entry name" value="HAUS1"/>
    <property type="match status" value="1"/>
</dbReference>
<dbReference type="GO" id="GO:0051301">
    <property type="term" value="P:cell division"/>
    <property type="evidence" value="ECO:0007669"/>
    <property type="project" value="UniProtKB-KW"/>
</dbReference>
<evidence type="ECO:0000256" key="3">
    <source>
        <dbReference type="ARBA" id="ARBA00022490"/>
    </source>
</evidence>
<keyword evidence="9" id="KW-0131">Cell cycle</keyword>
<name>A0AAV4GEQ6_9GAST</name>
<dbReference type="EMBL" id="BMAT01012018">
    <property type="protein sequence ID" value="GFR83626.1"/>
    <property type="molecule type" value="Genomic_DNA"/>
</dbReference>
<organism evidence="11 12">
    <name type="scientific">Elysia marginata</name>
    <dbReference type="NCBI Taxonomy" id="1093978"/>
    <lineage>
        <taxon>Eukaryota</taxon>
        <taxon>Metazoa</taxon>
        <taxon>Spiralia</taxon>
        <taxon>Lophotrochozoa</taxon>
        <taxon>Mollusca</taxon>
        <taxon>Gastropoda</taxon>
        <taxon>Heterobranchia</taxon>
        <taxon>Euthyneura</taxon>
        <taxon>Panpulmonata</taxon>
        <taxon>Sacoglossa</taxon>
        <taxon>Placobranchoidea</taxon>
        <taxon>Plakobranchidae</taxon>
        <taxon>Elysia</taxon>
    </lineage>
</organism>
<comment type="similarity">
    <text evidence="2">Belongs to the HAUS1 family.</text>
</comment>
<evidence type="ECO:0000256" key="2">
    <source>
        <dbReference type="ARBA" id="ARBA00005479"/>
    </source>
</evidence>
<keyword evidence="5" id="KW-0493">Microtubule</keyword>
<dbReference type="Proteomes" id="UP000762676">
    <property type="component" value="Unassembled WGS sequence"/>
</dbReference>